<dbReference type="EMBL" id="CCKQ01001578">
    <property type="protein sequence ID" value="CDW72691.1"/>
    <property type="molecule type" value="Genomic_DNA"/>
</dbReference>
<dbReference type="InParanoid" id="A0A077ZW63"/>
<dbReference type="Proteomes" id="UP000039865">
    <property type="component" value="Unassembled WGS sequence"/>
</dbReference>
<evidence type="ECO:0000313" key="1">
    <source>
        <dbReference type="EMBL" id="CDW72691.1"/>
    </source>
</evidence>
<evidence type="ECO:0000313" key="2">
    <source>
        <dbReference type="Proteomes" id="UP000039865"/>
    </source>
</evidence>
<accession>A0A077ZW63</accession>
<dbReference type="AlphaFoldDB" id="A0A077ZW63"/>
<protein>
    <submittedName>
        <fullName evidence="1">Uncharacterized protein</fullName>
    </submittedName>
</protein>
<proteinExistence type="predicted"/>
<gene>
    <name evidence="1" type="primary">Contig7378.g7886</name>
    <name evidence="1" type="ORF">STYLEM_1655</name>
</gene>
<organism evidence="1 2">
    <name type="scientific">Stylonychia lemnae</name>
    <name type="common">Ciliate</name>
    <dbReference type="NCBI Taxonomy" id="5949"/>
    <lineage>
        <taxon>Eukaryota</taxon>
        <taxon>Sar</taxon>
        <taxon>Alveolata</taxon>
        <taxon>Ciliophora</taxon>
        <taxon>Intramacronucleata</taxon>
        <taxon>Spirotrichea</taxon>
        <taxon>Stichotrichia</taxon>
        <taxon>Sporadotrichida</taxon>
        <taxon>Oxytrichidae</taxon>
        <taxon>Stylonychinae</taxon>
        <taxon>Stylonychia</taxon>
    </lineage>
</organism>
<keyword evidence="2" id="KW-1185">Reference proteome</keyword>
<name>A0A077ZW63_STYLE</name>
<sequence>MSTKLRQDKSKQANEKDSITLLQRLCCFSANKQARLSKIVPINTEPKQETKNIDNQPSLQKDFSVFGKQKRFPTIRIERLTNPIDVSQISDLSNNDFEIIKTTQSTPESIGKHNFKLPLTRLDSNLNAIPQYEDNWEIQPTVTHINYKESQTKKQQFKDKQNNQIFQQLSSKILQQFQRVVLRKSTFHQIFCRKSENKLNLRRQKI</sequence>
<reference evidence="1 2" key="1">
    <citation type="submission" date="2014-06" db="EMBL/GenBank/DDBJ databases">
        <authorList>
            <person name="Swart Estienne"/>
        </authorList>
    </citation>
    <scope>NUCLEOTIDE SEQUENCE [LARGE SCALE GENOMIC DNA]</scope>
    <source>
        <strain evidence="1 2">130c</strain>
    </source>
</reference>